<keyword evidence="4" id="KW-1185">Reference proteome</keyword>
<sequence>MRPLHFPNSPPSTRRTLRRSPANFNRSALGPHSVLGARIIAGRNNARKVGLITVDGHFDLLMDGGEEAIDFLVKQWDTQLVRFAESVLARKRDERLFEWLDDSGRTYNFPTHFLFSFEARSSLAAACPFRSNNDYHDEQSLTCIYLAGREFGPLVAEPYDPYTEPIDYDAIGTVKTYPFNEPPLSRSAFLFNTGLAAENWQANSLRFSKQRARRRPLLAWELLPGELAAYQRGDFQLALRSFDLVVLRLADLCALFGLPPTNVDPAAVEKCAELLGKGGIGQRGNGALVVTVPAPPHAPAGGCYLGAASAALQPNVQWLPAFWPGGDGGNKVANKQDREPRERDLTAQGHVFAGALSYAMAVDWNDARTAAKLAAGVHVAWWKFPALTASGGAGEDCWDGEPFAALLQHYEQQQLAKLTPAWRPVFHAEAPAGEGAGSKSGGSAAAAATTTNKAGSAAAKSLRARFGRMVRKLQTYSTILSIVNLSIGIGTLRFEVVDLQGAIDSSNEQALKKKLIEKQKERKEIAKLQADFEEDYRKFMKTATDEQKELQKYNLY</sequence>
<dbReference type="EMBL" id="JAULSN010000003">
    <property type="protein sequence ID" value="KAK3376394.1"/>
    <property type="molecule type" value="Genomic_DNA"/>
</dbReference>
<organism evidence="3 4">
    <name type="scientific">Lasiosphaeria ovina</name>
    <dbReference type="NCBI Taxonomy" id="92902"/>
    <lineage>
        <taxon>Eukaryota</taxon>
        <taxon>Fungi</taxon>
        <taxon>Dikarya</taxon>
        <taxon>Ascomycota</taxon>
        <taxon>Pezizomycotina</taxon>
        <taxon>Sordariomycetes</taxon>
        <taxon>Sordariomycetidae</taxon>
        <taxon>Sordariales</taxon>
        <taxon>Lasiosphaeriaceae</taxon>
        <taxon>Lasiosphaeria</taxon>
    </lineage>
</organism>
<evidence type="ECO:0000313" key="4">
    <source>
        <dbReference type="Proteomes" id="UP001287356"/>
    </source>
</evidence>
<dbReference type="PANTHER" id="PTHR47098">
    <property type="entry name" value="PROTEIN MAK32"/>
    <property type="match status" value="1"/>
</dbReference>
<comment type="caution">
    <text evidence="3">The sequence shown here is derived from an EMBL/GenBank/DDBJ whole genome shotgun (WGS) entry which is preliminary data.</text>
</comment>
<name>A0AAE0NBC4_9PEZI</name>
<evidence type="ECO:0000256" key="2">
    <source>
        <dbReference type="SAM" id="MobiDB-lite"/>
    </source>
</evidence>
<feature type="region of interest" description="Disordered" evidence="2">
    <location>
        <begin position="1"/>
        <end position="25"/>
    </location>
</feature>
<reference evidence="3" key="2">
    <citation type="submission" date="2023-06" db="EMBL/GenBank/DDBJ databases">
        <authorList>
            <consortium name="Lawrence Berkeley National Laboratory"/>
            <person name="Haridas S."/>
            <person name="Hensen N."/>
            <person name="Bonometti L."/>
            <person name="Westerberg I."/>
            <person name="Brannstrom I.O."/>
            <person name="Guillou S."/>
            <person name="Cros-Aarteil S."/>
            <person name="Calhoun S."/>
            <person name="Kuo A."/>
            <person name="Mondo S."/>
            <person name="Pangilinan J."/>
            <person name="Riley R."/>
            <person name="Labutti K."/>
            <person name="Andreopoulos B."/>
            <person name="Lipzen A."/>
            <person name="Chen C."/>
            <person name="Yanf M."/>
            <person name="Daum C."/>
            <person name="Ng V."/>
            <person name="Clum A."/>
            <person name="Steindorff A."/>
            <person name="Ohm R."/>
            <person name="Martin F."/>
            <person name="Silar P."/>
            <person name="Natvig D."/>
            <person name="Lalanne C."/>
            <person name="Gautier V."/>
            <person name="Ament-Velasquez S.L."/>
            <person name="Kruys A."/>
            <person name="Hutchinson M.I."/>
            <person name="Powell A.J."/>
            <person name="Barry K."/>
            <person name="Miller A.N."/>
            <person name="Grigoriev I.V."/>
            <person name="Debuchy R."/>
            <person name="Gladieux P."/>
            <person name="Thoren M.H."/>
            <person name="Johannesson H."/>
        </authorList>
    </citation>
    <scope>NUCLEOTIDE SEQUENCE</scope>
    <source>
        <strain evidence="3">CBS 958.72</strain>
    </source>
</reference>
<dbReference type="AlphaFoldDB" id="A0AAE0NBC4"/>
<keyword evidence="1" id="KW-0175">Coiled coil</keyword>
<protein>
    <submittedName>
        <fullName evidence="3">Uncharacterized protein</fullName>
    </submittedName>
</protein>
<feature type="coiled-coil region" evidence="1">
    <location>
        <begin position="511"/>
        <end position="538"/>
    </location>
</feature>
<dbReference type="Proteomes" id="UP001287356">
    <property type="component" value="Unassembled WGS sequence"/>
</dbReference>
<dbReference type="PANTHER" id="PTHR47098:SF2">
    <property type="entry name" value="PROTEIN MAK32"/>
    <property type="match status" value="1"/>
</dbReference>
<accession>A0AAE0NBC4</accession>
<evidence type="ECO:0000313" key="3">
    <source>
        <dbReference type="EMBL" id="KAK3376394.1"/>
    </source>
</evidence>
<gene>
    <name evidence="3" type="ORF">B0T24DRAFT_718758</name>
</gene>
<reference evidence="3" key="1">
    <citation type="journal article" date="2023" name="Mol. Phylogenet. Evol.">
        <title>Genome-scale phylogeny and comparative genomics of the fungal order Sordariales.</title>
        <authorList>
            <person name="Hensen N."/>
            <person name="Bonometti L."/>
            <person name="Westerberg I."/>
            <person name="Brannstrom I.O."/>
            <person name="Guillou S."/>
            <person name="Cros-Aarteil S."/>
            <person name="Calhoun S."/>
            <person name="Haridas S."/>
            <person name="Kuo A."/>
            <person name="Mondo S."/>
            <person name="Pangilinan J."/>
            <person name="Riley R."/>
            <person name="LaButti K."/>
            <person name="Andreopoulos B."/>
            <person name="Lipzen A."/>
            <person name="Chen C."/>
            <person name="Yan M."/>
            <person name="Daum C."/>
            <person name="Ng V."/>
            <person name="Clum A."/>
            <person name="Steindorff A."/>
            <person name="Ohm R.A."/>
            <person name="Martin F."/>
            <person name="Silar P."/>
            <person name="Natvig D.O."/>
            <person name="Lalanne C."/>
            <person name="Gautier V."/>
            <person name="Ament-Velasquez S.L."/>
            <person name="Kruys A."/>
            <person name="Hutchinson M.I."/>
            <person name="Powell A.J."/>
            <person name="Barry K."/>
            <person name="Miller A.N."/>
            <person name="Grigoriev I.V."/>
            <person name="Debuchy R."/>
            <person name="Gladieux P."/>
            <person name="Hiltunen Thoren M."/>
            <person name="Johannesson H."/>
        </authorList>
    </citation>
    <scope>NUCLEOTIDE SEQUENCE</scope>
    <source>
        <strain evidence="3">CBS 958.72</strain>
    </source>
</reference>
<evidence type="ECO:0000256" key="1">
    <source>
        <dbReference type="SAM" id="Coils"/>
    </source>
</evidence>
<proteinExistence type="predicted"/>